<evidence type="ECO:0000256" key="1">
    <source>
        <dbReference type="ARBA" id="ARBA00023015"/>
    </source>
</evidence>
<dbReference type="Pfam" id="PF08281">
    <property type="entry name" value="Sigma70_r4_2"/>
    <property type="match status" value="1"/>
</dbReference>
<evidence type="ECO:0000313" key="8">
    <source>
        <dbReference type="Proteomes" id="UP000031532"/>
    </source>
</evidence>
<evidence type="ECO:0000259" key="5">
    <source>
        <dbReference type="Pfam" id="PF04542"/>
    </source>
</evidence>
<proteinExistence type="predicted"/>
<dbReference type="SUPFAM" id="SSF88659">
    <property type="entry name" value="Sigma3 and sigma4 domains of RNA polymerase sigma factors"/>
    <property type="match status" value="2"/>
</dbReference>
<keyword evidence="3" id="KW-0238">DNA-binding</keyword>
<dbReference type="InterPro" id="IPR013325">
    <property type="entry name" value="RNA_pol_sigma_r2"/>
</dbReference>
<dbReference type="CDD" id="cd06171">
    <property type="entry name" value="Sigma70_r4"/>
    <property type="match status" value="1"/>
</dbReference>
<feature type="domain" description="RNA polymerase sigma-70 region 2" evidence="5">
    <location>
        <begin position="31"/>
        <end position="100"/>
    </location>
</feature>
<dbReference type="InterPro" id="IPR014284">
    <property type="entry name" value="RNA_pol_sigma-70_dom"/>
</dbReference>
<sequence length="261" mass="30166">MSITHTRACSNGIELLIAYYQNPSIALRNKLVSMHTGLVRKMAHQFSRQCTEPYEDLEQIGYFGLIRAIERFNPYQGYAFSSFAIPYIRGEILHFLRDRTGVVKIPRRWQELHNQGQKARKDLTLTLGRTPTDIEIAEELNVAIQEWLDSKLAFQNRIVLSLDSTVIQHLDCQIKLADALPDQRSTSLQQQEEDRQQLQGAMNQLEEKTRKAVEFVFLKEFSRKEAAKRIGISPMTVTRYLQKGKEQLFSLLQPQIAQTRA</sequence>
<dbReference type="NCBIfam" id="TIGR02937">
    <property type="entry name" value="sigma70-ECF"/>
    <property type="match status" value="1"/>
</dbReference>
<evidence type="ECO:0000259" key="6">
    <source>
        <dbReference type="Pfam" id="PF08281"/>
    </source>
</evidence>
<dbReference type="GO" id="GO:0006352">
    <property type="term" value="P:DNA-templated transcription initiation"/>
    <property type="evidence" value="ECO:0007669"/>
    <property type="project" value="InterPro"/>
</dbReference>
<dbReference type="AlphaFoldDB" id="A0A9X5I7H6"/>
<evidence type="ECO:0000256" key="2">
    <source>
        <dbReference type="ARBA" id="ARBA00023082"/>
    </source>
</evidence>
<dbReference type="PANTHER" id="PTHR30385">
    <property type="entry name" value="SIGMA FACTOR F FLAGELLAR"/>
    <property type="match status" value="1"/>
</dbReference>
<dbReference type="GO" id="GO:0003677">
    <property type="term" value="F:DNA binding"/>
    <property type="evidence" value="ECO:0007669"/>
    <property type="project" value="UniProtKB-KW"/>
</dbReference>
<protein>
    <submittedName>
        <fullName evidence="7">RNA polymerase sigma factor SigF</fullName>
    </submittedName>
</protein>
<dbReference type="NCBIfam" id="NF005644">
    <property type="entry name" value="PRK07408.1"/>
    <property type="match status" value="1"/>
</dbReference>
<dbReference type="Proteomes" id="UP000031532">
    <property type="component" value="Unassembled WGS sequence"/>
</dbReference>
<keyword evidence="4" id="KW-0804">Transcription</keyword>
<comment type="caution">
    <text evidence="7">The sequence shown here is derived from an EMBL/GenBank/DDBJ whole genome shotgun (WGS) entry which is preliminary data.</text>
</comment>
<keyword evidence="2" id="KW-0731">Sigma factor</keyword>
<dbReference type="Pfam" id="PF04542">
    <property type="entry name" value="Sigma70_r2"/>
    <property type="match status" value="1"/>
</dbReference>
<feature type="domain" description="RNA polymerase sigma factor 70 region 4 type 2" evidence="6">
    <location>
        <begin position="195"/>
        <end position="248"/>
    </location>
</feature>
<accession>A0A9X5I7H6</accession>
<organism evidence="7 8">
    <name type="scientific">Scytonema millei VB511283</name>
    <dbReference type="NCBI Taxonomy" id="1245923"/>
    <lineage>
        <taxon>Bacteria</taxon>
        <taxon>Bacillati</taxon>
        <taxon>Cyanobacteriota</taxon>
        <taxon>Cyanophyceae</taxon>
        <taxon>Nostocales</taxon>
        <taxon>Scytonemataceae</taxon>
        <taxon>Scytonema</taxon>
    </lineage>
</organism>
<evidence type="ECO:0000256" key="3">
    <source>
        <dbReference type="ARBA" id="ARBA00023125"/>
    </source>
</evidence>
<dbReference type="EMBL" id="JTJC03000010">
    <property type="protein sequence ID" value="NHC37694.1"/>
    <property type="molecule type" value="Genomic_DNA"/>
</dbReference>
<dbReference type="Gene3D" id="1.10.10.10">
    <property type="entry name" value="Winged helix-like DNA-binding domain superfamily/Winged helix DNA-binding domain"/>
    <property type="match status" value="2"/>
</dbReference>
<dbReference type="InterPro" id="IPR036388">
    <property type="entry name" value="WH-like_DNA-bd_sf"/>
</dbReference>
<gene>
    <name evidence="7" type="ORF">QH73_0024165</name>
</gene>
<name>A0A9X5I7H6_9CYAN</name>
<keyword evidence="8" id="KW-1185">Reference proteome</keyword>
<evidence type="ECO:0000313" key="7">
    <source>
        <dbReference type="EMBL" id="NHC37694.1"/>
    </source>
</evidence>
<dbReference type="RefSeq" id="WP_039713047.1">
    <property type="nucleotide sequence ID" value="NZ_JTJC03000010.1"/>
</dbReference>
<dbReference type="OrthoDB" id="1185556at2"/>
<dbReference type="Gene3D" id="1.10.1740.10">
    <property type="match status" value="1"/>
</dbReference>
<dbReference type="InterPro" id="IPR013324">
    <property type="entry name" value="RNA_pol_sigma_r3/r4-like"/>
</dbReference>
<dbReference type="InterPro" id="IPR007627">
    <property type="entry name" value="RNA_pol_sigma70_r2"/>
</dbReference>
<dbReference type="SUPFAM" id="SSF88946">
    <property type="entry name" value="Sigma2 domain of RNA polymerase sigma factors"/>
    <property type="match status" value="1"/>
</dbReference>
<dbReference type="PANTHER" id="PTHR30385:SF4">
    <property type="entry name" value="RNA POLYMERASE SIGMA-E FACTOR"/>
    <property type="match status" value="1"/>
</dbReference>
<reference evidence="7 8" key="1">
    <citation type="journal article" date="2015" name="Genome Announc.">
        <title>Draft Genome Sequence of the Terrestrial Cyanobacterium Scytonema millei VB511283, Isolated from Eastern India.</title>
        <authorList>
            <person name="Sen D."/>
            <person name="Chandrababunaidu M.M."/>
            <person name="Singh D."/>
            <person name="Sanghi N."/>
            <person name="Ghorai A."/>
            <person name="Mishra G.P."/>
            <person name="Madduluri M."/>
            <person name="Adhikary S.P."/>
            <person name="Tripathy S."/>
        </authorList>
    </citation>
    <scope>NUCLEOTIDE SEQUENCE [LARGE SCALE GENOMIC DNA]</scope>
    <source>
        <strain evidence="7 8">VB511283</strain>
    </source>
</reference>
<dbReference type="InterPro" id="IPR013249">
    <property type="entry name" value="RNA_pol_sigma70_r4_t2"/>
</dbReference>
<keyword evidence="1" id="KW-0805">Transcription regulation</keyword>
<evidence type="ECO:0000256" key="4">
    <source>
        <dbReference type="ARBA" id="ARBA00023163"/>
    </source>
</evidence>
<dbReference type="GO" id="GO:0016987">
    <property type="term" value="F:sigma factor activity"/>
    <property type="evidence" value="ECO:0007669"/>
    <property type="project" value="UniProtKB-KW"/>
</dbReference>